<dbReference type="PANTHER" id="PTHR33642">
    <property type="entry name" value="COX1/OXI3 INTRON 1 PROTEIN-RELATED"/>
    <property type="match status" value="1"/>
</dbReference>
<protein>
    <submittedName>
        <fullName evidence="2">RNA-dependent DNA polymerase</fullName>
    </submittedName>
</protein>
<proteinExistence type="predicted"/>
<gene>
    <name evidence="2" type="ORF">CN899_29245</name>
</gene>
<dbReference type="GO" id="GO:0006397">
    <property type="term" value="P:mRNA processing"/>
    <property type="evidence" value="ECO:0007669"/>
    <property type="project" value="InterPro"/>
</dbReference>
<dbReference type="GO" id="GO:0006315">
    <property type="term" value="P:homing of group II introns"/>
    <property type="evidence" value="ECO:0007669"/>
    <property type="project" value="TreeGrafter"/>
</dbReference>
<dbReference type="InterPro" id="IPR003615">
    <property type="entry name" value="HNH_nuc"/>
</dbReference>
<dbReference type="Proteomes" id="UP000222944">
    <property type="component" value="Unassembled WGS sequence"/>
</dbReference>
<accession>A0A9X7BU25</accession>
<evidence type="ECO:0000313" key="2">
    <source>
        <dbReference type="EMBL" id="PGH77969.1"/>
    </source>
</evidence>
<name>A0A9X7BU25_BACTU</name>
<dbReference type="AlphaFoldDB" id="A0A9X7BU25"/>
<dbReference type="InterPro" id="IPR043502">
    <property type="entry name" value="DNA/RNA_pol_sf"/>
</dbReference>
<reference evidence="2 3" key="1">
    <citation type="submission" date="2017-09" db="EMBL/GenBank/DDBJ databases">
        <title>Large-scale bioinformatics analysis of Bacillus genomes uncovers conserved roles of natural products in bacterial physiology.</title>
        <authorList>
            <consortium name="Agbiome Team Llc"/>
            <person name="Bleich R.M."/>
            <person name="Grubbs K.J."/>
            <person name="Santa Maria K.C."/>
            <person name="Allen S.E."/>
            <person name="Farag S."/>
            <person name="Shank E.A."/>
            <person name="Bowers A."/>
        </authorList>
    </citation>
    <scope>NUCLEOTIDE SEQUENCE [LARGE SCALE GENOMIC DNA]</scope>
    <source>
        <strain evidence="2 3">AFS058004</strain>
    </source>
</reference>
<evidence type="ECO:0000313" key="3">
    <source>
        <dbReference type="Proteomes" id="UP000222944"/>
    </source>
</evidence>
<organism evidence="2 3">
    <name type="scientific">Bacillus thuringiensis</name>
    <dbReference type="NCBI Taxonomy" id="1428"/>
    <lineage>
        <taxon>Bacteria</taxon>
        <taxon>Bacillati</taxon>
        <taxon>Bacillota</taxon>
        <taxon>Bacilli</taxon>
        <taxon>Bacillales</taxon>
        <taxon>Bacillaceae</taxon>
        <taxon>Bacillus</taxon>
        <taxon>Bacillus cereus group</taxon>
    </lineage>
</organism>
<dbReference type="EMBL" id="NUFN01000061">
    <property type="protein sequence ID" value="PGH77969.1"/>
    <property type="molecule type" value="Genomic_DNA"/>
</dbReference>
<dbReference type="Pfam" id="PF00078">
    <property type="entry name" value="RVT_1"/>
    <property type="match status" value="1"/>
</dbReference>
<dbReference type="InterPro" id="IPR024937">
    <property type="entry name" value="Domain_X"/>
</dbReference>
<dbReference type="CDD" id="cd01651">
    <property type="entry name" value="RT_G2_intron"/>
    <property type="match status" value="1"/>
</dbReference>
<dbReference type="CDD" id="cd00085">
    <property type="entry name" value="HNHc"/>
    <property type="match status" value="1"/>
</dbReference>
<dbReference type="GO" id="GO:0003964">
    <property type="term" value="F:RNA-directed DNA polymerase activity"/>
    <property type="evidence" value="ECO:0007669"/>
    <property type="project" value="TreeGrafter"/>
</dbReference>
<feature type="domain" description="Reverse transcriptase" evidence="1">
    <location>
        <begin position="62"/>
        <end position="353"/>
    </location>
</feature>
<dbReference type="InterPro" id="IPR000477">
    <property type="entry name" value="RT_dom"/>
</dbReference>
<dbReference type="PANTHER" id="PTHR33642:SF4">
    <property type="entry name" value="COX1_OXI3 INTRON 1 PROTEIN-RELATED"/>
    <property type="match status" value="1"/>
</dbReference>
<dbReference type="SMART" id="SM00507">
    <property type="entry name" value="HNHc"/>
    <property type="match status" value="1"/>
</dbReference>
<evidence type="ECO:0000259" key="1">
    <source>
        <dbReference type="PROSITE" id="PS50878"/>
    </source>
</evidence>
<dbReference type="SUPFAM" id="SSF56672">
    <property type="entry name" value="DNA/RNA polymerases"/>
    <property type="match status" value="1"/>
</dbReference>
<comment type="caution">
    <text evidence="2">The sequence shown here is derived from an EMBL/GenBank/DDBJ whole genome shotgun (WGS) entry which is preliminary data.</text>
</comment>
<dbReference type="Pfam" id="PF01348">
    <property type="entry name" value="Intron_maturas2"/>
    <property type="match status" value="1"/>
</dbReference>
<dbReference type="RefSeq" id="WP_098866912.1">
    <property type="nucleotide sequence ID" value="NZ_NUFN01000061.1"/>
</dbReference>
<dbReference type="PROSITE" id="PS50878">
    <property type="entry name" value="RT_POL"/>
    <property type="match status" value="1"/>
</dbReference>
<sequence>MSQTALQRLEVLQRLNGKNKNWVNKDLYIIAYERIKSKPGNMTQGTDKATIDGFSSKWIDSIIHDLKTEKFQFRPVRRTEIPKANGGKRKLGIPTIRDKIVQEVMRMILESIYDSQKGAYFHKSSHGFRPNKGTHTALKEYRQKWKATNWIIEGDIKGCFDNIDHHILVNILKEKIQDEKFIRLIWKLLRAGYMEFGTFANSLVGTPQGGLVSPILANVYLNELDNKAEELKKKFNKGLAKRRNPEYGRIASKRGYYLKKSGGKATPYIKELTKQMRNMPWGITDDPEFIRLRYIRYADDWIFGVCGSLELAKQVKEELKIFLQEKLKLTLSEEKTKITHAQSGQAHFLGTDLSNGRNGGHIFVTTTTRKAKRCYKSRAGKTTPTMKAPIAKLVQKLCLKGFCTPIGVPSCKGGWTILDTDQIITRFNSINRGIQNYYRFVDNFAKVGRIQYILKFSLAKTLAKKYRISVSKVFKRFGKDITFRTKSTNGKTYVVSFYNNHDWIRKPSAFQTTDTKPELLKVMGNMRVRSKLGNPCAICNAKQDIEMHHIRHIRRNKKTRNSFNDVLSEINRKQIPVCKECHKKIHRGEYDGFKLSNLAYNPR</sequence>